<dbReference type="Gene3D" id="1.10.10.10">
    <property type="entry name" value="Winged helix-like DNA-binding domain superfamily/Winged helix DNA-binding domain"/>
    <property type="match status" value="1"/>
</dbReference>
<dbReference type="InterPro" id="IPR003647">
    <property type="entry name" value="Intron_nuc_1_rpt"/>
</dbReference>
<dbReference type="Pfam" id="PF22083">
    <property type="entry name" value="I-HmuI_NUMOD-like"/>
    <property type="match status" value="1"/>
</dbReference>
<evidence type="ECO:0000313" key="2">
    <source>
        <dbReference type="EMBL" id="ASN72788.1"/>
    </source>
</evidence>
<proteinExistence type="predicted"/>
<reference evidence="2" key="1">
    <citation type="submission" date="2017-06" db="EMBL/GenBank/DDBJ databases">
        <title>Novel phages from South African skin metaviromes.</title>
        <authorList>
            <person name="van Zyl L.J."/>
            <person name="Abrahams Y."/>
            <person name="Stander E.A."/>
            <person name="Kirby B.M."/>
            <person name="Clavaud C."/>
            <person name="Farcet C."/>
            <person name="Breton L."/>
            <person name="Trindade M.I."/>
        </authorList>
    </citation>
    <scope>NUCLEOTIDE SEQUENCE</scope>
</reference>
<dbReference type="SMART" id="SM00497">
    <property type="entry name" value="IENR1"/>
    <property type="match status" value="1"/>
</dbReference>
<dbReference type="EMBL" id="MF417974">
    <property type="protein sequence ID" value="ASN72788.1"/>
    <property type="molecule type" value="Genomic_DNA"/>
</dbReference>
<accession>A0A2H4JHW6</accession>
<gene>
    <name evidence="2" type="ORF">7F16_11</name>
</gene>
<feature type="domain" description="DNA endonuclease I-HmuI-like NUMOD-like" evidence="1">
    <location>
        <begin position="219"/>
        <end position="255"/>
    </location>
</feature>
<organism evidence="2">
    <name type="scientific">uncultured Caudovirales phage</name>
    <dbReference type="NCBI Taxonomy" id="2100421"/>
    <lineage>
        <taxon>Viruses</taxon>
        <taxon>Duplodnaviria</taxon>
        <taxon>Heunggongvirae</taxon>
        <taxon>Uroviricota</taxon>
        <taxon>Caudoviricetes</taxon>
        <taxon>Peduoviridae</taxon>
        <taxon>Maltschvirus</taxon>
        <taxon>Maltschvirus maltsch</taxon>
    </lineage>
</organism>
<dbReference type="InterPro" id="IPR054307">
    <property type="entry name" value="I-HmuI_NUMOD-like"/>
</dbReference>
<dbReference type="InterPro" id="IPR036388">
    <property type="entry name" value="WH-like_DNA-bd_sf"/>
</dbReference>
<sequence length="275" mass="32083">MVRVHSNVDDFPLAETPTKMKVNILGQVFGKLKPVERIVKIRPNGKKVICYDCECECGNTVLFPMQYLTSGRRKDCGCVKRIVHLDIVDRISKGNDYHKNYRREYTKTEFVFLNKLYYAMASRNREKGFGELPFSVQEFTTKFIKRYSFVKLFENYKNSGFDRGLAPSIDRINPNLGYFYENMQFVTSKENAEKGLQEFKLVKSRPISMYDYKTKELIMKFDCVKDAVTYTGLQQGNISKVLNGNRNKTGGYYFEYDQKEDSDVLTKIKQMLGKE</sequence>
<evidence type="ECO:0000259" key="1">
    <source>
        <dbReference type="Pfam" id="PF22083"/>
    </source>
</evidence>
<dbReference type="SUPFAM" id="SSF64496">
    <property type="entry name" value="DNA-binding domain of intron-encoded endonucleases"/>
    <property type="match status" value="1"/>
</dbReference>
<protein>
    <recommendedName>
        <fullName evidence="1">DNA endonuclease I-HmuI-like NUMOD-like domain-containing protein</fullName>
    </recommendedName>
</protein>
<name>A0A2H4JHW6_9CAUD</name>